<keyword evidence="11" id="KW-0966">Cell projection</keyword>
<evidence type="ECO:0000256" key="9">
    <source>
        <dbReference type="SAM" id="Phobius"/>
    </source>
</evidence>
<name>A0ABQ5U569_9PROT</name>
<dbReference type="Proteomes" id="UP001161409">
    <property type="component" value="Unassembled WGS sequence"/>
</dbReference>
<comment type="similarity">
    <text evidence="8">Belongs to the exbB/tolQ family.</text>
</comment>
<dbReference type="PANTHER" id="PTHR30625">
    <property type="entry name" value="PROTEIN TOLQ"/>
    <property type="match status" value="1"/>
</dbReference>
<evidence type="ECO:0000259" key="10">
    <source>
        <dbReference type="Pfam" id="PF01618"/>
    </source>
</evidence>
<protein>
    <submittedName>
        <fullName evidence="11">Flagellar motor protein MotA</fullName>
    </submittedName>
</protein>
<evidence type="ECO:0000256" key="8">
    <source>
        <dbReference type="RuleBase" id="RU004057"/>
    </source>
</evidence>
<keyword evidence="4 9" id="KW-0812">Transmembrane</keyword>
<keyword evidence="11" id="KW-0282">Flagellum</keyword>
<evidence type="ECO:0000256" key="7">
    <source>
        <dbReference type="ARBA" id="ARBA00023136"/>
    </source>
</evidence>
<evidence type="ECO:0000256" key="3">
    <source>
        <dbReference type="ARBA" id="ARBA00022475"/>
    </source>
</evidence>
<evidence type="ECO:0000256" key="2">
    <source>
        <dbReference type="ARBA" id="ARBA00022448"/>
    </source>
</evidence>
<evidence type="ECO:0000256" key="1">
    <source>
        <dbReference type="ARBA" id="ARBA00004651"/>
    </source>
</evidence>
<keyword evidence="5 8" id="KW-0653">Protein transport</keyword>
<keyword evidence="3" id="KW-1003">Cell membrane</keyword>
<evidence type="ECO:0000313" key="12">
    <source>
        <dbReference type="Proteomes" id="UP001161409"/>
    </source>
</evidence>
<dbReference type="InterPro" id="IPR050790">
    <property type="entry name" value="ExbB/TolQ_transport"/>
</dbReference>
<sequence length="229" mass="24098">MLEAIQSLYDKGGPVVAILLVLSVIGLAAALYKGWAFYRMGLGRHGPAYRALNVWQRYPSAEALDLLEQARGPVAVSLLHAMRGQLYNADQGALVREDIDRVASAEIAAARRGIRVLEVIGQVAPLLGLFGTVLGMIDAFQAMEGAGANVDPSVLAAGIWVALLTTAVGLAIAIPASMLATWFETLVDRETEILEGMVTSVLTGELTAAGQAAPRNDLPRAVAGTHARS</sequence>
<proteinExistence type="inferred from homology"/>
<keyword evidence="6 9" id="KW-1133">Transmembrane helix</keyword>
<comment type="caution">
    <text evidence="11">The sequence shown here is derived from an EMBL/GenBank/DDBJ whole genome shotgun (WGS) entry which is preliminary data.</text>
</comment>
<reference evidence="11" key="1">
    <citation type="journal article" date="2014" name="Int. J. Syst. Evol. Microbiol.">
        <title>Complete genome of a new Firmicutes species belonging to the dominant human colonic microbiota ('Ruminococcus bicirculans') reveals two chromosomes and a selective capacity to utilize plant glucans.</title>
        <authorList>
            <consortium name="NISC Comparative Sequencing Program"/>
            <person name="Wegmann U."/>
            <person name="Louis P."/>
            <person name="Goesmann A."/>
            <person name="Henrissat B."/>
            <person name="Duncan S.H."/>
            <person name="Flint H.J."/>
        </authorList>
    </citation>
    <scope>NUCLEOTIDE SEQUENCE</scope>
    <source>
        <strain evidence="11">NBRC 103408</strain>
    </source>
</reference>
<evidence type="ECO:0000313" key="11">
    <source>
        <dbReference type="EMBL" id="GLQ06868.1"/>
    </source>
</evidence>
<feature type="transmembrane region" description="Helical" evidence="9">
    <location>
        <begin position="12"/>
        <end position="32"/>
    </location>
</feature>
<evidence type="ECO:0000256" key="5">
    <source>
        <dbReference type="ARBA" id="ARBA00022927"/>
    </source>
</evidence>
<comment type="subcellular location">
    <subcellularLocation>
        <location evidence="1">Cell membrane</location>
        <topology evidence="1">Multi-pass membrane protein</topology>
    </subcellularLocation>
    <subcellularLocation>
        <location evidence="8">Membrane</location>
        <topology evidence="8">Multi-pass membrane protein</topology>
    </subcellularLocation>
</comment>
<gene>
    <name evidence="11" type="ORF">GCM10007924_20890</name>
</gene>
<dbReference type="PANTHER" id="PTHR30625:SF15">
    <property type="entry name" value="BIOPOLYMER TRANSPORT PROTEIN EXBB"/>
    <property type="match status" value="1"/>
</dbReference>
<dbReference type="RefSeq" id="WP_169560968.1">
    <property type="nucleotide sequence ID" value="NZ_BSNF01000008.1"/>
</dbReference>
<dbReference type="Pfam" id="PF01618">
    <property type="entry name" value="MotA_ExbB"/>
    <property type="match status" value="1"/>
</dbReference>
<feature type="transmembrane region" description="Helical" evidence="9">
    <location>
        <begin position="157"/>
        <end position="183"/>
    </location>
</feature>
<evidence type="ECO:0000256" key="6">
    <source>
        <dbReference type="ARBA" id="ARBA00022989"/>
    </source>
</evidence>
<accession>A0ABQ5U569</accession>
<reference evidence="11" key="2">
    <citation type="submission" date="2023-01" db="EMBL/GenBank/DDBJ databases">
        <title>Draft genome sequence of Sneathiella chinensis strain NBRC 103408.</title>
        <authorList>
            <person name="Sun Q."/>
            <person name="Mori K."/>
        </authorList>
    </citation>
    <scope>NUCLEOTIDE SEQUENCE</scope>
    <source>
        <strain evidence="11">NBRC 103408</strain>
    </source>
</reference>
<feature type="domain" description="MotA/TolQ/ExbB proton channel" evidence="10">
    <location>
        <begin position="87"/>
        <end position="195"/>
    </location>
</feature>
<dbReference type="InterPro" id="IPR002898">
    <property type="entry name" value="MotA_ExbB_proton_chnl"/>
</dbReference>
<organism evidence="11 12">
    <name type="scientific">Sneathiella chinensis</name>
    <dbReference type="NCBI Taxonomy" id="349750"/>
    <lineage>
        <taxon>Bacteria</taxon>
        <taxon>Pseudomonadati</taxon>
        <taxon>Pseudomonadota</taxon>
        <taxon>Alphaproteobacteria</taxon>
        <taxon>Sneathiellales</taxon>
        <taxon>Sneathiellaceae</taxon>
        <taxon>Sneathiella</taxon>
    </lineage>
</organism>
<feature type="transmembrane region" description="Helical" evidence="9">
    <location>
        <begin position="116"/>
        <end position="137"/>
    </location>
</feature>
<keyword evidence="2 8" id="KW-0813">Transport</keyword>
<keyword evidence="12" id="KW-1185">Reference proteome</keyword>
<evidence type="ECO:0000256" key="4">
    <source>
        <dbReference type="ARBA" id="ARBA00022692"/>
    </source>
</evidence>
<dbReference type="EMBL" id="BSNF01000008">
    <property type="protein sequence ID" value="GLQ06868.1"/>
    <property type="molecule type" value="Genomic_DNA"/>
</dbReference>
<keyword evidence="7 9" id="KW-0472">Membrane</keyword>
<keyword evidence="11" id="KW-0969">Cilium</keyword>